<proteinExistence type="inferred from homology"/>
<dbReference type="SMART" id="SM00129">
    <property type="entry name" value="KISc"/>
    <property type="match status" value="1"/>
</dbReference>
<dbReference type="SUPFAM" id="SSF52540">
    <property type="entry name" value="P-loop containing nucleoside triphosphate hydrolases"/>
    <property type="match status" value="1"/>
</dbReference>
<evidence type="ECO:0000313" key="12">
    <source>
        <dbReference type="EMBL" id="CAJ1387023.1"/>
    </source>
</evidence>
<evidence type="ECO:0000256" key="2">
    <source>
        <dbReference type="ARBA" id="ARBA00022741"/>
    </source>
</evidence>
<evidence type="ECO:0000256" key="8">
    <source>
        <dbReference type="RuleBase" id="RU000394"/>
    </source>
</evidence>
<feature type="region of interest" description="Disordered" evidence="10">
    <location>
        <begin position="423"/>
        <end position="442"/>
    </location>
</feature>
<feature type="region of interest" description="Disordered" evidence="10">
    <location>
        <begin position="1"/>
        <end position="21"/>
    </location>
</feature>
<evidence type="ECO:0000259" key="11">
    <source>
        <dbReference type="PROSITE" id="PS50067"/>
    </source>
</evidence>
<dbReference type="GO" id="GO:0003777">
    <property type="term" value="F:microtubule motor activity"/>
    <property type="evidence" value="ECO:0007669"/>
    <property type="project" value="InterPro"/>
</dbReference>
<dbReference type="GO" id="GO:0005524">
    <property type="term" value="F:ATP binding"/>
    <property type="evidence" value="ECO:0007669"/>
    <property type="project" value="UniProtKB-UniRule"/>
</dbReference>
<keyword evidence="3 7" id="KW-0067">ATP-binding</keyword>
<feature type="region of interest" description="Disordered" evidence="10">
    <location>
        <begin position="538"/>
        <end position="563"/>
    </location>
</feature>
<accession>A0AA36IGU0</accession>
<feature type="compositionally biased region" description="Basic and acidic residues" evidence="10">
    <location>
        <begin position="554"/>
        <end position="563"/>
    </location>
</feature>
<dbReference type="PRINTS" id="PR00380">
    <property type="entry name" value="KINESINHEAVY"/>
</dbReference>
<dbReference type="PANTHER" id="PTHR37739:SF8">
    <property type="entry name" value="KINESIN-LIKE PROTEIN KIN-12D"/>
    <property type="match status" value="1"/>
</dbReference>
<feature type="compositionally biased region" description="Polar residues" evidence="10">
    <location>
        <begin position="8"/>
        <end position="17"/>
    </location>
</feature>
<keyword evidence="1 8" id="KW-0493">Microtubule</keyword>
<feature type="coiled-coil region" evidence="9">
    <location>
        <begin position="380"/>
        <end position="407"/>
    </location>
</feature>
<gene>
    <name evidence="12" type="ORF">EVOR1521_LOCUS13178</name>
</gene>
<feature type="binding site" evidence="7">
    <location>
        <begin position="107"/>
        <end position="114"/>
    </location>
    <ligand>
        <name>ATP</name>
        <dbReference type="ChEBI" id="CHEBI:30616"/>
    </ligand>
</feature>
<protein>
    <recommendedName>
        <fullName evidence="8">Kinesin-like protein</fullName>
    </recommendedName>
</protein>
<comment type="caution">
    <text evidence="12">The sequence shown here is derived from an EMBL/GenBank/DDBJ whole genome shotgun (WGS) entry which is preliminary data.</text>
</comment>
<keyword evidence="5 7" id="KW-0505">Motor protein</keyword>
<dbReference type="AlphaFoldDB" id="A0AA36IGU0"/>
<evidence type="ECO:0000256" key="10">
    <source>
        <dbReference type="SAM" id="MobiDB-lite"/>
    </source>
</evidence>
<evidence type="ECO:0000256" key="1">
    <source>
        <dbReference type="ARBA" id="ARBA00022701"/>
    </source>
</evidence>
<dbReference type="EMBL" id="CAUJNA010001446">
    <property type="protein sequence ID" value="CAJ1387023.1"/>
    <property type="molecule type" value="Genomic_DNA"/>
</dbReference>
<dbReference type="InterPro" id="IPR027417">
    <property type="entry name" value="P-loop_NTPase"/>
</dbReference>
<dbReference type="Pfam" id="PF00225">
    <property type="entry name" value="Kinesin"/>
    <property type="match status" value="1"/>
</dbReference>
<evidence type="ECO:0000256" key="6">
    <source>
        <dbReference type="ARBA" id="ARBA00034488"/>
    </source>
</evidence>
<dbReference type="GO" id="GO:0008017">
    <property type="term" value="F:microtubule binding"/>
    <property type="evidence" value="ECO:0007669"/>
    <property type="project" value="InterPro"/>
</dbReference>
<dbReference type="PANTHER" id="PTHR37739">
    <property type="entry name" value="KINESIN-LIKE PROTEIN KIN-12D"/>
    <property type="match status" value="1"/>
</dbReference>
<dbReference type="InterPro" id="IPR001752">
    <property type="entry name" value="Kinesin_motor_dom"/>
</dbReference>
<dbReference type="PROSITE" id="PS50067">
    <property type="entry name" value="KINESIN_MOTOR_2"/>
    <property type="match status" value="1"/>
</dbReference>
<organism evidence="12 13">
    <name type="scientific">Effrenium voratum</name>
    <dbReference type="NCBI Taxonomy" id="2562239"/>
    <lineage>
        <taxon>Eukaryota</taxon>
        <taxon>Sar</taxon>
        <taxon>Alveolata</taxon>
        <taxon>Dinophyceae</taxon>
        <taxon>Suessiales</taxon>
        <taxon>Symbiodiniaceae</taxon>
        <taxon>Effrenium</taxon>
    </lineage>
</organism>
<dbReference type="InterPro" id="IPR019821">
    <property type="entry name" value="Kinesin_motor_CS"/>
</dbReference>
<reference evidence="12" key="1">
    <citation type="submission" date="2023-08" db="EMBL/GenBank/DDBJ databases">
        <authorList>
            <person name="Chen Y."/>
            <person name="Shah S."/>
            <person name="Dougan E. K."/>
            <person name="Thang M."/>
            <person name="Chan C."/>
        </authorList>
    </citation>
    <scope>NUCLEOTIDE SEQUENCE</scope>
</reference>
<dbReference type="InterPro" id="IPR036961">
    <property type="entry name" value="Kinesin_motor_dom_sf"/>
</dbReference>
<evidence type="ECO:0000313" key="13">
    <source>
        <dbReference type="Proteomes" id="UP001178507"/>
    </source>
</evidence>
<dbReference type="InterPro" id="IPR044986">
    <property type="entry name" value="KIF15/KIN-12"/>
</dbReference>
<feature type="domain" description="Kinesin motor" evidence="11">
    <location>
        <begin position="28"/>
        <end position="373"/>
    </location>
</feature>
<dbReference type="GO" id="GO:0007018">
    <property type="term" value="P:microtubule-based movement"/>
    <property type="evidence" value="ECO:0007669"/>
    <property type="project" value="InterPro"/>
</dbReference>
<keyword evidence="2 7" id="KW-0547">Nucleotide-binding</keyword>
<evidence type="ECO:0000256" key="9">
    <source>
        <dbReference type="SAM" id="Coils"/>
    </source>
</evidence>
<dbReference type="PROSITE" id="PS00411">
    <property type="entry name" value="KINESIN_MOTOR_1"/>
    <property type="match status" value="1"/>
</dbReference>
<dbReference type="CDD" id="cd00106">
    <property type="entry name" value="KISc"/>
    <property type="match status" value="1"/>
</dbReference>
<evidence type="ECO:0000256" key="7">
    <source>
        <dbReference type="PROSITE-ProRule" id="PRU00283"/>
    </source>
</evidence>
<evidence type="ECO:0000256" key="4">
    <source>
        <dbReference type="ARBA" id="ARBA00023054"/>
    </source>
</evidence>
<keyword evidence="13" id="KW-1185">Reference proteome</keyword>
<evidence type="ECO:0000256" key="5">
    <source>
        <dbReference type="ARBA" id="ARBA00023175"/>
    </source>
</evidence>
<dbReference type="Proteomes" id="UP001178507">
    <property type="component" value="Unassembled WGS sequence"/>
</dbReference>
<feature type="compositionally biased region" description="Acidic residues" evidence="10">
    <location>
        <begin position="425"/>
        <end position="434"/>
    </location>
</feature>
<dbReference type="GO" id="GO:0005874">
    <property type="term" value="C:microtubule"/>
    <property type="evidence" value="ECO:0007669"/>
    <property type="project" value="UniProtKB-KW"/>
</dbReference>
<sequence length="626" mass="69592">MASRLDTLDTSMSMQSLHSKEEIEEGEGVRVYIRVRPATEREVSVASPKAVTVEGSSVLLKSDPPRSFTFDGVLGESATQQEVFETVGRSVGSSCLAGYNGSVYVYGQTGAGKTHTMCGPVGSVQSMQFDERRGIICRMLDYVFSEIARRGKEENGTEHSCRCSFLEIYKEQITDLLEPQNTNLQVREDLQRGVYVERLSELACGNLTEAFQALWRGLQQRQVGSTHMNEQSSRSHAVFTLYVEAARSRAGVTSTRAASLNLVDLAGSERQQHAGDPRAQTYESLRVKEAAAVNKSLMALTNVIMSLSREERSKRRRRGSNYVHYRDSKLTFLLRDSLGGNSKTVVVANVSPAQICCAETVSTLKFAARAKHIRCSVVRNEAFSGTVESLMEEVKLLRKELVQLSGRSFERAKGLSLDSSKAVLEEPEAEDREEEAPHLSSQQRVTRLEVLLAAALEREQQAEQKGHRLQRLSGFLEDLDFRKCHGVRKLHKEYWEQLVPQVEASSITDDPEVQAHAERSATRAPCARHARALRIARASAHSKELSSKLKSRGPKPESRRDPRAIGAMAQIAYMLDRSVLGRSRSLPDWTATALIPAADMREPWSVLVAQCLTPGRMRPWPCLPSA</sequence>
<dbReference type="Gene3D" id="3.40.850.10">
    <property type="entry name" value="Kinesin motor domain"/>
    <property type="match status" value="1"/>
</dbReference>
<name>A0AA36IGU0_9DINO</name>
<evidence type="ECO:0000256" key="3">
    <source>
        <dbReference type="ARBA" id="ARBA00022840"/>
    </source>
</evidence>
<comment type="similarity">
    <text evidence="6">Belongs to the TRAFAC class myosin-kinesin ATPase superfamily. Kinesin family. KIN-12 subfamily.</text>
</comment>
<keyword evidence="4 9" id="KW-0175">Coiled coil</keyword>